<comment type="caution">
    <text evidence="16">The sequence shown here is derived from an EMBL/GenBank/DDBJ whole genome shotgun (WGS) entry which is preliminary data.</text>
</comment>
<feature type="binding site" description="covalent" evidence="11">
    <location>
        <position position="637"/>
    </location>
    <ligand>
        <name>heme c</name>
        <dbReference type="ChEBI" id="CHEBI:61717"/>
    </ligand>
</feature>
<keyword evidence="17" id="KW-1185">Reference proteome</keyword>
<dbReference type="GO" id="GO:0009055">
    <property type="term" value="F:electron transfer activity"/>
    <property type="evidence" value="ECO:0007669"/>
    <property type="project" value="InterPro"/>
</dbReference>
<dbReference type="InterPro" id="IPR017512">
    <property type="entry name" value="PQQ_MeOH/EtOH_DH"/>
</dbReference>
<keyword evidence="7" id="KW-0560">Oxidoreductase</keyword>
<dbReference type="Gene3D" id="2.140.10.10">
    <property type="entry name" value="Quinoprotein alcohol dehydrogenase-like superfamily"/>
    <property type="match status" value="1"/>
</dbReference>
<dbReference type="PROSITE" id="PS51007">
    <property type="entry name" value="CYTC"/>
    <property type="match status" value="1"/>
</dbReference>
<dbReference type="CDD" id="cd10279">
    <property type="entry name" value="PQQ_ADH_II"/>
    <property type="match status" value="1"/>
</dbReference>
<feature type="binding site" evidence="12">
    <location>
        <position position="288"/>
    </location>
    <ligand>
        <name>Ca(2+)</name>
        <dbReference type="ChEBI" id="CHEBI:29108"/>
    </ligand>
</feature>
<feature type="chain" id="PRO_5037846765" evidence="14">
    <location>
        <begin position="24"/>
        <end position="718"/>
    </location>
</feature>
<accession>A0A919CNM2</accession>
<dbReference type="PANTHER" id="PTHR32303">
    <property type="entry name" value="QUINOPROTEIN ALCOHOL DEHYDROGENASE (CYTOCHROME C)"/>
    <property type="match status" value="1"/>
</dbReference>
<evidence type="ECO:0000259" key="15">
    <source>
        <dbReference type="PROSITE" id="PS51007"/>
    </source>
</evidence>
<dbReference type="GO" id="GO:0020037">
    <property type="term" value="F:heme binding"/>
    <property type="evidence" value="ECO:0007669"/>
    <property type="project" value="InterPro"/>
</dbReference>
<dbReference type="SUPFAM" id="SSF46626">
    <property type="entry name" value="Cytochrome c"/>
    <property type="match status" value="1"/>
</dbReference>
<feature type="binding site" evidence="11">
    <location>
        <position position="149"/>
    </location>
    <ligand>
        <name>pyrroloquinoline quinone</name>
        <dbReference type="ChEBI" id="CHEBI:58442"/>
    </ligand>
</feature>
<dbReference type="GO" id="GO:0005509">
    <property type="term" value="F:calcium ion binding"/>
    <property type="evidence" value="ECO:0007669"/>
    <property type="project" value="InterPro"/>
</dbReference>
<dbReference type="SUPFAM" id="SSF50998">
    <property type="entry name" value="Quinoprotein alcohol dehydrogenase-like"/>
    <property type="match status" value="1"/>
</dbReference>
<dbReference type="EMBL" id="BMYM01000004">
    <property type="protein sequence ID" value="GHD39156.1"/>
    <property type="molecule type" value="Genomic_DNA"/>
</dbReference>
<feature type="binding site" description="axial binding residue" evidence="12">
    <location>
        <position position="641"/>
    </location>
    <ligand>
        <name>heme c</name>
        <dbReference type="ChEBI" id="CHEBI:61717"/>
    </ligand>
    <ligandPart>
        <name>Fe</name>
        <dbReference type="ChEBI" id="CHEBI:18248"/>
    </ligandPart>
</feature>
<evidence type="ECO:0000256" key="6">
    <source>
        <dbReference type="ARBA" id="ARBA00022891"/>
    </source>
</evidence>
<feature type="binding site" evidence="12">
    <location>
        <position position="211"/>
    </location>
    <ligand>
        <name>Ca(2+)</name>
        <dbReference type="ChEBI" id="CHEBI:29108"/>
    </ligand>
</feature>
<keyword evidence="8 12" id="KW-0408">Iron</keyword>
<dbReference type="Pfam" id="PF01011">
    <property type="entry name" value="PQQ"/>
    <property type="match status" value="2"/>
</dbReference>
<evidence type="ECO:0000256" key="3">
    <source>
        <dbReference type="ARBA" id="ARBA00022723"/>
    </source>
</evidence>
<dbReference type="NCBIfam" id="TIGR03075">
    <property type="entry name" value="PQQ_enz_alc_DH"/>
    <property type="match status" value="1"/>
</dbReference>
<feature type="binding site" description="covalent" evidence="11">
    <location>
        <position position="640"/>
    </location>
    <ligand>
        <name>heme c</name>
        <dbReference type="ChEBI" id="CHEBI:61717"/>
    </ligand>
</feature>
<keyword evidence="9 13" id="KW-1015">Disulfide bond</keyword>
<evidence type="ECO:0000256" key="1">
    <source>
        <dbReference type="ARBA" id="ARBA00008156"/>
    </source>
</evidence>
<dbReference type="GO" id="GO:0030288">
    <property type="term" value="C:outer membrane-bounded periplasmic space"/>
    <property type="evidence" value="ECO:0007669"/>
    <property type="project" value="InterPro"/>
</dbReference>
<protein>
    <submittedName>
        <fullName evidence="16">Alcohol dehydrogenase</fullName>
    </submittedName>
</protein>
<dbReference type="GO" id="GO:0016614">
    <property type="term" value="F:oxidoreductase activity, acting on CH-OH group of donors"/>
    <property type="evidence" value="ECO:0007669"/>
    <property type="project" value="InterPro"/>
</dbReference>
<evidence type="ECO:0000313" key="16">
    <source>
        <dbReference type="EMBL" id="GHD39156.1"/>
    </source>
</evidence>
<sequence>MMMSRYNLAALALFSACVLMACAKQSPEAPTEASNDGQAAVAADKAQDARATDVEWLKHGLDDGENRFSTLSDISDENVGDLGLAWFYDYPTNRGMEATPLIIDGVMYTTSSWSLVYAHDAVTGELLWFYDPQVPPDWAVHLCCDVVNRGVAYQDGQLFFGTIDGRLISLNAEDGSLRWDIQTTDRSRPYSITGAPRIVRDKVIIGNGGGELGVRGYVSAYNVDTGDQIWRFYTVPGNPDDGFESDAVAAAAETWGGGAWWEVGGGGTVWDSMAYDAELDLLYVGVGNGAPWNRQIRSPDGGDNLYLSSIVALKPDDGSYVWHYQTTPGETWDYTATQHMILTELSIDGEPRDVIMQAPKNGFFYVLDRATGELLSADAYATVTWASHVDLKTGRPVETADARYLDGATGPLQFPGPIGGHNWHPMSHNPDAGLVYIPAQDTPWIYKTDEAFEHRPGYWNTGTDSVPASMPDDPELKQQVLASITGTIIAWDPIAKSARWKVEHAGPWNGGMLSTAGNLLFQGNAEGEFVAYRADTGEELWSFDAQTGIVAPPVTFRKDGTQYVAIVAGWGGALALVGGEALKAGPKPNRSRLLVFKINGDAALPPAVDKQLVFNPPEQPGSEEQIAAGKAVYLQYCVMCHGDAMVSGGATPDLRALTPEKHAQWDAVVLGGLHWQNGMVGFGEQLTKEQADNIHYYAIERAQIAAKSAATESGAQGH</sequence>
<name>A0A919CNM2_9GAMM</name>
<dbReference type="InterPro" id="IPR036909">
    <property type="entry name" value="Cyt_c-like_dom_sf"/>
</dbReference>
<keyword evidence="5 12" id="KW-0106">Calcium</keyword>
<feature type="binding site" evidence="11">
    <location>
        <position position="360"/>
    </location>
    <ligand>
        <name>pyrroloquinoline quinone</name>
        <dbReference type="ChEBI" id="CHEBI:58442"/>
    </ligand>
</feature>
<evidence type="ECO:0000256" key="4">
    <source>
        <dbReference type="ARBA" id="ARBA00022729"/>
    </source>
</evidence>
<reference evidence="16" key="1">
    <citation type="journal article" date="2014" name="Int. J. Syst. Evol. Microbiol.">
        <title>Complete genome sequence of Corynebacterium casei LMG S-19264T (=DSM 44701T), isolated from a smear-ripened cheese.</title>
        <authorList>
            <consortium name="US DOE Joint Genome Institute (JGI-PGF)"/>
            <person name="Walter F."/>
            <person name="Albersmeier A."/>
            <person name="Kalinowski J."/>
            <person name="Ruckert C."/>
        </authorList>
    </citation>
    <scope>NUCLEOTIDE SEQUENCE</scope>
    <source>
        <strain evidence="16">KCTC 23430</strain>
    </source>
</reference>
<dbReference type="GO" id="GO:0016020">
    <property type="term" value="C:membrane"/>
    <property type="evidence" value="ECO:0007669"/>
    <property type="project" value="InterPro"/>
</dbReference>
<proteinExistence type="inferred from homology"/>
<comment type="similarity">
    <text evidence="1">Belongs to the bacterial PQQ dehydrogenase family.</text>
</comment>
<evidence type="ECO:0000313" key="17">
    <source>
        <dbReference type="Proteomes" id="UP000644693"/>
    </source>
</evidence>
<dbReference type="PROSITE" id="PS00364">
    <property type="entry name" value="BACTERIAL_PQQ_2"/>
    <property type="match status" value="1"/>
</dbReference>
<comment type="cofactor">
    <cofactor evidence="12">
        <name>Ca(2+)</name>
        <dbReference type="ChEBI" id="CHEBI:29108"/>
    </cofactor>
    <text evidence="12">Binds 1 Ca(2+) ion per subunit.</text>
</comment>
<dbReference type="PROSITE" id="PS51257">
    <property type="entry name" value="PROKAR_LIPOPROTEIN"/>
    <property type="match status" value="1"/>
</dbReference>
<dbReference type="Proteomes" id="UP000644693">
    <property type="component" value="Unassembled WGS sequence"/>
</dbReference>
<feature type="active site" description="Proton acceptor" evidence="10">
    <location>
        <position position="333"/>
    </location>
</feature>
<comment type="cofactor">
    <cofactor evidence="11">
        <name>pyrroloquinoline quinone</name>
        <dbReference type="ChEBI" id="CHEBI:58442"/>
    </cofactor>
    <text evidence="11">Binds 1 PQQ group per subunit.</text>
</comment>
<evidence type="ECO:0000256" key="2">
    <source>
        <dbReference type="ARBA" id="ARBA00022617"/>
    </source>
</evidence>
<reference evidence="16" key="2">
    <citation type="submission" date="2020-09" db="EMBL/GenBank/DDBJ databases">
        <authorList>
            <person name="Sun Q."/>
            <person name="Kim S."/>
        </authorList>
    </citation>
    <scope>NUCLEOTIDE SEQUENCE</scope>
    <source>
        <strain evidence="16">KCTC 23430</strain>
    </source>
</reference>
<feature type="disulfide bond" evidence="13">
    <location>
        <begin position="143"/>
        <end position="144"/>
    </location>
</feature>
<dbReference type="RefSeq" id="WP_229802807.1">
    <property type="nucleotide sequence ID" value="NZ_BMYM01000004.1"/>
</dbReference>
<feature type="domain" description="Cytochrome c" evidence="15">
    <location>
        <begin position="624"/>
        <end position="702"/>
    </location>
</feature>
<evidence type="ECO:0000256" key="11">
    <source>
        <dbReference type="PIRSR" id="PIRSR617512-2"/>
    </source>
</evidence>
<feature type="binding site" evidence="11">
    <location>
        <position position="193"/>
    </location>
    <ligand>
        <name>pyrroloquinoline quinone</name>
        <dbReference type="ChEBI" id="CHEBI:58442"/>
    </ligand>
</feature>
<evidence type="ECO:0000256" key="8">
    <source>
        <dbReference type="ARBA" id="ARBA00023004"/>
    </source>
</evidence>
<evidence type="ECO:0000256" key="13">
    <source>
        <dbReference type="PIRSR" id="PIRSR617512-4"/>
    </source>
</evidence>
<dbReference type="InterPro" id="IPR009056">
    <property type="entry name" value="Cyt_c-like_dom"/>
</dbReference>
<feature type="signal peptide" evidence="14">
    <location>
        <begin position="1"/>
        <end position="23"/>
    </location>
</feature>
<gene>
    <name evidence="16" type="ORF">GCM10007053_30420</name>
</gene>
<dbReference type="InterPro" id="IPR011047">
    <property type="entry name" value="Quinoprotein_ADH-like_sf"/>
</dbReference>
<evidence type="ECO:0000256" key="12">
    <source>
        <dbReference type="PIRSR" id="PIRSR617512-3"/>
    </source>
</evidence>
<dbReference type="SMART" id="SM00564">
    <property type="entry name" value="PQQ"/>
    <property type="match status" value="4"/>
</dbReference>
<keyword evidence="2 11" id="KW-0349">Heme</keyword>
<feature type="binding site" evidence="11">
    <location>
        <position position="268"/>
    </location>
    <ligand>
        <name>pyrroloquinoline quinone</name>
        <dbReference type="ChEBI" id="CHEBI:58442"/>
    </ligand>
</feature>
<keyword evidence="4 14" id="KW-0732">Signal</keyword>
<evidence type="ECO:0000256" key="9">
    <source>
        <dbReference type="ARBA" id="ARBA00023157"/>
    </source>
</evidence>
<organism evidence="16 17">
    <name type="scientific">Parahalioglobus pacificus</name>
    <dbReference type="NCBI Taxonomy" id="930806"/>
    <lineage>
        <taxon>Bacteria</taxon>
        <taxon>Pseudomonadati</taxon>
        <taxon>Pseudomonadota</taxon>
        <taxon>Gammaproteobacteria</taxon>
        <taxon>Cellvibrionales</taxon>
        <taxon>Halieaceae</taxon>
        <taxon>Parahalioglobus</taxon>
    </lineage>
</organism>
<keyword evidence="3 12" id="KW-0479">Metal-binding</keyword>
<feature type="binding site" description="axial binding residue" evidence="12">
    <location>
        <position position="679"/>
    </location>
    <ligand>
        <name>heme c</name>
        <dbReference type="ChEBI" id="CHEBI:61717"/>
    </ligand>
    <ligandPart>
        <name>Fe</name>
        <dbReference type="ChEBI" id="CHEBI:18248"/>
    </ligandPart>
</feature>
<dbReference type="InterPro" id="IPR001479">
    <property type="entry name" value="Quinoprotein_DH_CS"/>
</dbReference>
<evidence type="ECO:0000256" key="14">
    <source>
        <dbReference type="SAM" id="SignalP"/>
    </source>
</evidence>
<feature type="binding site" evidence="11">
    <location>
        <position position="97"/>
    </location>
    <ligand>
        <name>pyrroloquinoline quinone</name>
        <dbReference type="ChEBI" id="CHEBI:58442"/>
    </ligand>
</feature>
<keyword evidence="6 11" id="KW-0634">PQQ</keyword>
<dbReference type="InterPro" id="IPR018391">
    <property type="entry name" value="PQQ_b-propeller_rpt"/>
</dbReference>
<feature type="binding site" evidence="11">
    <location>
        <begin position="422"/>
        <end position="423"/>
    </location>
    <ligand>
        <name>pyrroloquinoline quinone</name>
        <dbReference type="ChEBI" id="CHEBI:58442"/>
    </ligand>
</feature>
<dbReference type="AlphaFoldDB" id="A0A919CNM2"/>
<dbReference type="Gene3D" id="1.10.760.10">
    <property type="entry name" value="Cytochrome c-like domain"/>
    <property type="match status" value="1"/>
</dbReference>
<evidence type="ECO:0000256" key="7">
    <source>
        <dbReference type="ARBA" id="ARBA00023002"/>
    </source>
</evidence>
<evidence type="ECO:0000256" key="10">
    <source>
        <dbReference type="PIRSR" id="PIRSR617512-1"/>
    </source>
</evidence>
<comment type="cofactor">
    <cofactor evidence="11">
        <name>heme c</name>
        <dbReference type="ChEBI" id="CHEBI:61717"/>
    </cofactor>
    <text evidence="11">Binds 1 heme c group per subunit.</text>
</comment>
<feature type="binding site" evidence="12">
    <location>
        <position position="333"/>
    </location>
    <ligand>
        <name>Ca(2+)</name>
        <dbReference type="ChEBI" id="CHEBI:29108"/>
    </ligand>
</feature>
<evidence type="ECO:0000256" key="5">
    <source>
        <dbReference type="ARBA" id="ARBA00022837"/>
    </source>
</evidence>
<dbReference type="Pfam" id="PF13442">
    <property type="entry name" value="Cytochrome_CBB3"/>
    <property type="match status" value="1"/>
</dbReference>
<dbReference type="InterPro" id="IPR002372">
    <property type="entry name" value="PQQ_rpt_dom"/>
</dbReference>